<name>A0A1D3CVM4_9EIME</name>
<protein>
    <submittedName>
        <fullName evidence="4">Uncharacterized protein</fullName>
    </submittedName>
</protein>
<sequence length="1687" mass="189410">MRGLRGASHASLLSAIWQQLEAQSTEALLSSTYQLMTGLLTMAFENKRNVFDRNAHLEESNCRLVQSRADERAAEDVAELLARLHVCNDQGEQRKQAAAWLEELKKTLQREGRGYAVLEALDRAATSLASGADVAVTFADLKAATDTLTREYHQRTVELQQQGCSRSRRARCFTCYLTAARAGLIAAETGRHLQTSFSEGLLMPPLRTLPLQCDTCGVLSQVEKAEEARKSAEKESARLQLHLNAVNDSSQVQASRLAKLKLELQRMHAISQRHFVERERITSSRSIHSDDCPYAKITELLGVQGLPIHATGSDVQRHEDVCKARGYLLSMGFLDIHTSKCRQCGWPFVKGPLAPHGEEQHLWHCRGENNDIAELVEEGEELAKGQGFLLQRCLNILSRDSEICWFLFELLCCLAKTFARLVPKHKARNQQWQQLCLQEAHCSSQKQHRLLHGRPGGQERQREACKPPLQQQEAHGPSQESEVEDGELEPDACHEGVHMADNQSTRMVKELATTTHCTDPHARDTTPDSACVASTKQRSCSACICAGRNNWERTTKRFRCGEGTTDSSSNTQRLPRFSQHADAFAGYGQVRSEASFDFDAMVLEAFEEDPVSRDTDWVGWLLELPVLRWTLTADTEAERRRQVHLLMCNFPLLLHAVFSVCCNNCLGFSLIPASLNRDNWLGEFLEAVHQCLEEVESESETTPTMWISRFFRAVEGAHVALSAIEAERKAVDVQALERHLAKRRCLLRKIEDLRDRRAAASMRAAQCGDSGIDDPMQNETAEECELWKAIYKLSEAVKTRVSVHLNAWGQQLAYFIDTRYLRLEQYERHEMWREERLRASRRKLQGFSEAERYMTSEQKALCFRNKRRETGGKYLRYFAFRTRMGEFDDCVDRVKYFAGLEGGNVSTAINKTLSLIADYAGVRPGTWDRDVKRRLQPELNSQLREISSAEEADRLLGKPLFERALEHWPQLRRLVDIGATRAVHAVQLQLSDTRKQLEQSRQQARRLQQQIKELHACMQRLQQTGPTEMTSGASQTDANAATLACVPQLVSGEEACLQHPEHAVLLQDKRLLHQEYIATSQDGEGATQRHMRVKQEAGPATAAHERIIATQNPGTNPCTLLQLYCEDRSAHTVIRRGDFPRVSKEIKDDVQDGSGDSRHAVFRYLLPPTPFVFEPPIDVNKSGCLHGYLPAGRNDHFTLDVVLRLPALTSTGSRIIALNSREGRGRRFYHPQDSNQQLTSIYDPLVCTRAMPEDEGACSQNRSFRHNPESPPEYAMLLSARYWIVPRGKYDRIQRVDLGMGMRIPSHAPSAATSAGFSCNHFVSFFKRDSLESASAEPMDPPFFRVTLKCTSESAGGCAEASSMPAMRVVPFVNGVLQEPLMVPRMPDFYKICSIRGLPPTARSCRQIQVVDSALELLYMRVFSCDFNPDQLPAPPGIRLLLPTQRYRAAALDDGRLEAEELSIQQTALSTATRFSTPERDANQRNAEPHETAAANRPFNGIGKAADMYGNARGGSPGTMRNSISAACDASAHDPFEESPAQQRRQQLMLERRLRTPSSPDDPVQTGEPQPHPPTADAEGAKGITNGSGWEQQDDPEQTLDPKQLTQAYHRMRHRNNPVPPFILRKKSSALSSFSVTTEQHQQNTYAQLAHSQCGYPMVPTSPNTQAEGPSGTNRNLYVAMKGEHTS</sequence>
<keyword evidence="3" id="KW-0732">Signal</keyword>
<comment type="caution">
    <text evidence="4">The sequence shown here is derived from an EMBL/GenBank/DDBJ whole genome shotgun (WGS) entry which is preliminary data.</text>
</comment>
<dbReference type="VEuPathDB" id="ToxoDB:cyc_06823"/>
<dbReference type="EMBL" id="JROU02001781">
    <property type="protein sequence ID" value="OEH75255.1"/>
    <property type="molecule type" value="Genomic_DNA"/>
</dbReference>
<evidence type="ECO:0000256" key="2">
    <source>
        <dbReference type="SAM" id="MobiDB-lite"/>
    </source>
</evidence>
<feature type="chain" id="PRO_5008913947" evidence="3">
    <location>
        <begin position="23"/>
        <end position="1687"/>
    </location>
</feature>
<feature type="compositionally biased region" description="Basic and acidic residues" evidence="2">
    <location>
        <begin position="1477"/>
        <end position="1491"/>
    </location>
</feature>
<feature type="coiled-coil region" evidence="1">
    <location>
        <begin position="983"/>
        <end position="1024"/>
    </location>
</feature>
<dbReference type="VEuPathDB" id="ToxoDB:LOC34622906"/>
<gene>
    <name evidence="4" type="ORF">cyc_06823</name>
</gene>
<accession>A0A1D3CVM4</accession>
<proteinExistence type="predicted"/>
<evidence type="ECO:0000313" key="5">
    <source>
        <dbReference type="Proteomes" id="UP000095192"/>
    </source>
</evidence>
<reference evidence="4 5" key="1">
    <citation type="journal article" date="2016" name="BMC Genomics">
        <title>Comparative genomics reveals Cyclospora cayetanensis possesses coccidia-like metabolism and invasion components but unique surface antigens.</title>
        <authorList>
            <person name="Liu S."/>
            <person name="Wang L."/>
            <person name="Zheng H."/>
            <person name="Xu Z."/>
            <person name="Roellig D.M."/>
            <person name="Li N."/>
            <person name="Frace M.A."/>
            <person name="Tang K."/>
            <person name="Arrowood M.J."/>
            <person name="Moss D.M."/>
            <person name="Zhang L."/>
            <person name="Feng Y."/>
            <person name="Xiao L."/>
        </authorList>
    </citation>
    <scope>NUCLEOTIDE SEQUENCE [LARGE SCALE GENOMIC DNA]</scope>
    <source>
        <strain evidence="4 5">CHN_HEN01</strain>
    </source>
</reference>
<dbReference type="Proteomes" id="UP000095192">
    <property type="component" value="Unassembled WGS sequence"/>
</dbReference>
<keyword evidence="1" id="KW-0175">Coiled coil</keyword>
<evidence type="ECO:0000313" key="4">
    <source>
        <dbReference type="EMBL" id="OEH75255.1"/>
    </source>
</evidence>
<evidence type="ECO:0000256" key="1">
    <source>
        <dbReference type="SAM" id="Coils"/>
    </source>
</evidence>
<keyword evidence="5" id="KW-1185">Reference proteome</keyword>
<evidence type="ECO:0000256" key="3">
    <source>
        <dbReference type="SAM" id="SignalP"/>
    </source>
</evidence>
<feature type="region of interest" description="Disordered" evidence="2">
    <location>
        <begin position="447"/>
        <end position="488"/>
    </location>
</feature>
<dbReference type="InParanoid" id="A0A1D3CVM4"/>
<feature type="signal peptide" evidence="3">
    <location>
        <begin position="1"/>
        <end position="22"/>
    </location>
</feature>
<organism evidence="4 5">
    <name type="scientific">Cyclospora cayetanensis</name>
    <dbReference type="NCBI Taxonomy" id="88456"/>
    <lineage>
        <taxon>Eukaryota</taxon>
        <taxon>Sar</taxon>
        <taxon>Alveolata</taxon>
        <taxon>Apicomplexa</taxon>
        <taxon>Conoidasida</taxon>
        <taxon>Coccidia</taxon>
        <taxon>Eucoccidiorida</taxon>
        <taxon>Eimeriorina</taxon>
        <taxon>Eimeriidae</taxon>
        <taxon>Cyclospora</taxon>
    </lineage>
</organism>
<feature type="region of interest" description="Disordered" evidence="2">
    <location>
        <begin position="1468"/>
        <end position="1598"/>
    </location>
</feature>